<dbReference type="Proteomes" id="UP000006334">
    <property type="component" value="Unassembled WGS sequence"/>
</dbReference>
<dbReference type="InterPro" id="IPR005467">
    <property type="entry name" value="His_kinase_dom"/>
</dbReference>
<dbReference type="SUPFAM" id="SSF52172">
    <property type="entry name" value="CheY-like"/>
    <property type="match status" value="3"/>
</dbReference>
<dbReference type="CDD" id="cd00156">
    <property type="entry name" value="REC"/>
    <property type="match status" value="2"/>
</dbReference>
<dbReference type="EMBL" id="BAEN01000037">
    <property type="protein sequence ID" value="GAC14442.1"/>
    <property type="molecule type" value="Genomic_DNA"/>
</dbReference>
<feature type="domain" description="Response regulatory" evidence="9">
    <location>
        <begin position="543"/>
        <end position="653"/>
    </location>
</feature>
<dbReference type="InterPro" id="IPR003594">
    <property type="entry name" value="HATPase_dom"/>
</dbReference>
<comment type="caution">
    <text evidence="10">The sequence shown here is derived from an EMBL/GenBank/DDBJ whole genome shotgun (WGS) entry which is preliminary data.</text>
</comment>
<evidence type="ECO:0000256" key="4">
    <source>
        <dbReference type="ARBA" id="ARBA00022679"/>
    </source>
</evidence>
<evidence type="ECO:0000259" key="9">
    <source>
        <dbReference type="PROSITE" id="PS50110"/>
    </source>
</evidence>
<feature type="domain" description="Response regulatory" evidence="9">
    <location>
        <begin position="7"/>
        <end position="124"/>
    </location>
</feature>
<feature type="modified residue" description="4-aspartylphosphate" evidence="7">
    <location>
        <position position="59"/>
    </location>
</feature>
<gene>
    <name evidence="10" type="ORF">GLIP_1813</name>
</gene>
<dbReference type="Gene3D" id="1.10.287.130">
    <property type="match status" value="1"/>
</dbReference>
<evidence type="ECO:0000259" key="8">
    <source>
        <dbReference type="PROSITE" id="PS50109"/>
    </source>
</evidence>
<dbReference type="InterPro" id="IPR001789">
    <property type="entry name" value="Sig_transdc_resp-reg_receiver"/>
</dbReference>
<evidence type="ECO:0000256" key="7">
    <source>
        <dbReference type="PROSITE-ProRule" id="PRU00169"/>
    </source>
</evidence>
<dbReference type="CDD" id="cd16922">
    <property type="entry name" value="HATPase_EvgS-ArcB-TorS-like"/>
    <property type="match status" value="1"/>
</dbReference>
<dbReference type="OrthoDB" id="9810730at2"/>
<dbReference type="STRING" id="1127673.GLIP_1813"/>
<keyword evidence="3 7" id="KW-0597">Phosphoprotein</keyword>
<dbReference type="Pfam" id="PF00512">
    <property type="entry name" value="HisKA"/>
    <property type="match status" value="1"/>
</dbReference>
<evidence type="ECO:0000256" key="1">
    <source>
        <dbReference type="ARBA" id="ARBA00000085"/>
    </source>
</evidence>
<dbReference type="GO" id="GO:0009927">
    <property type="term" value="F:histidine phosphotransfer kinase activity"/>
    <property type="evidence" value="ECO:0007669"/>
    <property type="project" value="TreeGrafter"/>
</dbReference>
<sequence>MEVKSARILIVEDDEDDYILTRDQLDKLEGHQFEIDWATNLTNALDQLKRNIHEICLLDYRLGAYTGIDVLNKAQALGSEVPIIMLTGQSDDALDRLALKAGAADFLVKGDITNSRFARAIRYAIARGEIEKARQQSLDAEIESRSKDRFIAHLSHELRTPLTSILGYTELLLHSDKANDASKELSTILNNGKHLLSLLNDILDLSKIAAGKLQLKPAEVELSSFVGDILTLMQMPAAEKNLHLNFIASPLIPSVIKVDPTRLRQIIINLLFNAIKFTDAGEVSLTVDFDPNHPEHIRFIVSDTGIGIAAKEIDSIFIPFQQLEEVALKKEQGAGLGLAISTELVRCMEGNITVESELGKGSKFMVSLPLPTAYHANLKPLEVKIFDQHSGEKYGPLKGKILIVDDLPDIRNLVGEMCRSYGLEVVFAADGRQALEALQNASHDFDLVVMDIHMPVMDGRKAIVEIRKLGFSKPVLSLTAANMKGVDIELAALGFDDVIGKPIDQTLLHKKLKQYLQQNTSVEQTAAAKTTNSNITDCLANSQVLVVEDDADASDVIVLLLDSLGLKADSAASCEMCLDILSKNHQFSHILLDKNLPDGDGIKLANQIRVSHPSCELIVISGEEIDDDVLSQNGVSCALLKPINMQQLSDIFS</sequence>
<dbReference type="GO" id="GO:0000155">
    <property type="term" value="F:phosphorelay sensor kinase activity"/>
    <property type="evidence" value="ECO:0007669"/>
    <property type="project" value="InterPro"/>
</dbReference>
<dbReference type="Pfam" id="PF00072">
    <property type="entry name" value="Response_reg"/>
    <property type="match status" value="3"/>
</dbReference>
<dbReference type="Gene3D" id="3.40.50.2300">
    <property type="match status" value="3"/>
</dbReference>
<feature type="modified residue" description="4-aspartylphosphate" evidence="7">
    <location>
        <position position="593"/>
    </location>
</feature>
<dbReference type="InterPro" id="IPR011006">
    <property type="entry name" value="CheY-like_superfamily"/>
</dbReference>
<dbReference type="SMART" id="SM00388">
    <property type="entry name" value="HisKA"/>
    <property type="match status" value="1"/>
</dbReference>
<evidence type="ECO:0000256" key="3">
    <source>
        <dbReference type="ARBA" id="ARBA00022553"/>
    </source>
</evidence>
<proteinExistence type="predicted"/>
<comment type="catalytic activity">
    <reaction evidence="1">
        <text>ATP + protein L-histidine = ADP + protein N-phospho-L-histidine.</text>
        <dbReference type="EC" id="2.7.13.3"/>
    </reaction>
</comment>
<dbReference type="PROSITE" id="PS50110">
    <property type="entry name" value="RESPONSE_REGULATORY"/>
    <property type="match status" value="3"/>
</dbReference>
<dbReference type="CDD" id="cd17546">
    <property type="entry name" value="REC_hyHK_CKI1_RcsC-like"/>
    <property type="match status" value="1"/>
</dbReference>
<dbReference type="SUPFAM" id="SSF55874">
    <property type="entry name" value="ATPase domain of HSP90 chaperone/DNA topoisomerase II/histidine kinase"/>
    <property type="match status" value="1"/>
</dbReference>
<keyword evidence="11" id="KW-1185">Reference proteome</keyword>
<keyword evidence="5 10" id="KW-0418">Kinase</keyword>
<dbReference type="InterPro" id="IPR036097">
    <property type="entry name" value="HisK_dim/P_sf"/>
</dbReference>
<evidence type="ECO:0000313" key="10">
    <source>
        <dbReference type="EMBL" id="GAC14442.1"/>
    </source>
</evidence>
<evidence type="ECO:0000256" key="2">
    <source>
        <dbReference type="ARBA" id="ARBA00012438"/>
    </source>
</evidence>
<dbReference type="GO" id="GO:0005886">
    <property type="term" value="C:plasma membrane"/>
    <property type="evidence" value="ECO:0007669"/>
    <property type="project" value="TreeGrafter"/>
</dbReference>
<dbReference type="InterPro" id="IPR036890">
    <property type="entry name" value="HATPase_C_sf"/>
</dbReference>
<dbReference type="Pfam" id="PF02518">
    <property type="entry name" value="HATPase_c"/>
    <property type="match status" value="1"/>
</dbReference>
<keyword evidence="4" id="KW-0808">Transferase</keyword>
<name>K6Y8B0_9ALTE</name>
<protein>
    <recommendedName>
        <fullName evidence="2">histidine kinase</fullName>
        <ecNumber evidence="2">2.7.13.3</ecNumber>
    </recommendedName>
</protein>
<evidence type="ECO:0000256" key="5">
    <source>
        <dbReference type="ARBA" id="ARBA00022777"/>
    </source>
</evidence>
<dbReference type="EC" id="2.7.13.3" evidence="2"/>
<reference evidence="10 11" key="1">
    <citation type="journal article" date="2017" name="Antonie Van Leeuwenhoek">
        <title>Rhizobium rhizosphaerae sp. nov., a novel species isolated from rice rhizosphere.</title>
        <authorList>
            <person name="Zhao J.J."/>
            <person name="Zhang J."/>
            <person name="Zhang R.J."/>
            <person name="Zhang C.W."/>
            <person name="Yin H.Q."/>
            <person name="Zhang X.X."/>
        </authorList>
    </citation>
    <scope>NUCLEOTIDE SEQUENCE [LARGE SCALE GENOMIC DNA]</scope>
    <source>
        <strain evidence="10 11">E3</strain>
    </source>
</reference>
<feature type="domain" description="Response regulatory" evidence="9">
    <location>
        <begin position="400"/>
        <end position="516"/>
    </location>
</feature>
<dbReference type="AlphaFoldDB" id="K6Y8B0"/>
<dbReference type="PROSITE" id="PS50109">
    <property type="entry name" value="HIS_KIN"/>
    <property type="match status" value="1"/>
</dbReference>
<evidence type="ECO:0000256" key="6">
    <source>
        <dbReference type="ARBA" id="ARBA00023012"/>
    </source>
</evidence>
<dbReference type="SUPFAM" id="SSF47384">
    <property type="entry name" value="Homodimeric domain of signal transducing histidine kinase"/>
    <property type="match status" value="1"/>
</dbReference>
<dbReference type="InterPro" id="IPR003661">
    <property type="entry name" value="HisK_dim/P_dom"/>
</dbReference>
<dbReference type="PANTHER" id="PTHR43047">
    <property type="entry name" value="TWO-COMPONENT HISTIDINE PROTEIN KINASE"/>
    <property type="match status" value="1"/>
</dbReference>
<keyword evidence="6" id="KW-0902">Two-component regulatory system</keyword>
<evidence type="ECO:0000313" key="11">
    <source>
        <dbReference type="Proteomes" id="UP000006334"/>
    </source>
</evidence>
<dbReference type="RefSeq" id="WP_008844258.1">
    <property type="nucleotide sequence ID" value="NZ_BAEN01000037.1"/>
</dbReference>
<feature type="domain" description="Histidine kinase" evidence="8">
    <location>
        <begin position="153"/>
        <end position="372"/>
    </location>
</feature>
<dbReference type="FunFam" id="3.30.565.10:FF:000010">
    <property type="entry name" value="Sensor histidine kinase RcsC"/>
    <property type="match status" value="1"/>
</dbReference>
<dbReference type="InterPro" id="IPR004358">
    <property type="entry name" value="Sig_transdc_His_kin-like_C"/>
</dbReference>
<dbReference type="Gene3D" id="3.30.565.10">
    <property type="entry name" value="Histidine kinase-like ATPase, C-terminal domain"/>
    <property type="match status" value="1"/>
</dbReference>
<dbReference type="SMART" id="SM00448">
    <property type="entry name" value="REC"/>
    <property type="match status" value="3"/>
</dbReference>
<dbReference type="eggNOG" id="COG5002">
    <property type="taxonomic scope" value="Bacteria"/>
</dbReference>
<dbReference type="CDD" id="cd00082">
    <property type="entry name" value="HisKA"/>
    <property type="match status" value="1"/>
</dbReference>
<dbReference type="PANTHER" id="PTHR43047:SF72">
    <property type="entry name" value="OSMOSENSING HISTIDINE PROTEIN KINASE SLN1"/>
    <property type="match status" value="1"/>
</dbReference>
<dbReference type="PRINTS" id="PR00344">
    <property type="entry name" value="BCTRLSENSOR"/>
</dbReference>
<accession>K6Y8B0</accession>
<dbReference type="SMART" id="SM00387">
    <property type="entry name" value="HATPase_c"/>
    <property type="match status" value="1"/>
</dbReference>
<dbReference type="FunFam" id="1.10.287.130:FF:000001">
    <property type="entry name" value="Two-component sensor histidine kinase"/>
    <property type="match status" value="1"/>
</dbReference>
<organism evidence="10 11">
    <name type="scientific">Aliiglaciecola lipolytica E3</name>
    <dbReference type="NCBI Taxonomy" id="1127673"/>
    <lineage>
        <taxon>Bacteria</taxon>
        <taxon>Pseudomonadati</taxon>
        <taxon>Pseudomonadota</taxon>
        <taxon>Gammaproteobacteria</taxon>
        <taxon>Alteromonadales</taxon>
        <taxon>Alteromonadaceae</taxon>
        <taxon>Aliiglaciecola</taxon>
    </lineage>
</organism>
<feature type="modified residue" description="4-aspartylphosphate" evidence="7">
    <location>
        <position position="451"/>
    </location>
</feature>